<name>A0A2Z6SEG7_9GLOM</name>
<keyword evidence="1" id="KW-0812">Transmembrane</keyword>
<organism evidence="2 3">
    <name type="scientific">Rhizophagus clarus</name>
    <dbReference type="NCBI Taxonomy" id="94130"/>
    <lineage>
        <taxon>Eukaryota</taxon>
        <taxon>Fungi</taxon>
        <taxon>Fungi incertae sedis</taxon>
        <taxon>Mucoromycota</taxon>
        <taxon>Glomeromycotina</taxon>
        <taxon>Glomeromycetes</taxon>
        <taxon>Glomerales</taxon>
        <taxon>Glomeraceae</taxon>
        <taxon>Rhizophagus</taxon>
    </lineage>
</organism>
<dbReference type="EMBL" id="BEXD01003884">
    <property type="protein sequence ID" value="GBC03419.1"/>
    <property type="molecule type" value="Genomic_DNA"/>
</dbReference>
<comment type="caution">
    <text evidence="2">The sequence shown here is derived from an EMBL/GenBank/DDBJ whole genome shotgun (WGS) entry which is preliminary data.</text>
</comment>
<gene>
    <name evidence="2" type="ORF">RclHR1_05110002</name>
</gene>
<sequence>MGSNSISKIRNSNSKRTEVQNFILRRTTVQNSILKWTTVQNLETDWYFEGPDVSFRRLDFIRRVTIFKGHLKVQMKPRLFKGLGRFISKARLYLKSGARADQNISKIKKTSKFFLYILFYEALLTFHFYFVGSSMAFQTPSDKILKVWNTEKQVLAFISKVWNTKHTGSDFILKVQNSNLKRTEVLNFISRRTTVWNSILRWTTLSLKFRDRPVQMFHFKDWTLFEGPDEVQTIRRSWTLHFEGQTLFEGSCFLYAIVKGKWKNDEKESLLNKISKVHGFPDAF</sequence>
<dbReference type="AlphaFoldDB" id="A0A2Z6SEG7"/>
<accession>A0A2Z6SEG7</accession>
<protein>
    <submittedName>
        <fullName evidence="2">Uncharacterized protein</fullName>
    </submittedName>
</protein>
<keyword evidence="3" id="KW-1185">Reference proteome</keyword>
<feature type="transmembrane region" description="Helical" evidence="1">
    <location>
        <begin position="113"/>
        <end position="131"/>
    </location>
</feature>
<evidence type="ECO:0000313" key="3">
    <source>
        <dbReference type="Proteomes" id="UP000247702"/>
    </source>
</evidence>
<keyword evidence="1" id="KW-0472">Membrane</keyword>
<dbReference type="Proteomes" id="UP000247702">
    <property type="component" value="Unassembled WGS sequence"/>
</dbReference>
<proteinExistence type="predicted"/>
<evidence type="ECO:0000313" key="2">
    <source>
        <dbReference type="EMBL" id="GBC03419.1"/>
    </source>
</evidence>
<reference evidence="2 3" key="1">
    <citation type="submission" date="2017-11" db="EMBL/GenBank/DDBJ databases">
        <title>The genome of Rhizophagus clarus HR1 reveals common genetic basis of auxotrophy among arbuscular mycorrhizal fungi.</title>
        <authorList>
            <person name="Kobayashi Y."/>
        </authorList>
    </citation>
    <scope>NUCLEOTIDE SEQUENCE [LARGE SCALE GENOMIC DNA]</scope>
    <source>
        <strain evidence="2 3">HR1</strain>
    </source>
</reference>
<evidence type="ECO:0000256" key="1">
    <source>
        <dbReference type="SAM" id="Phobius"/>
    </source>
</evidence>
<keyword evidence="1" id="KW-1133">Transmembrane helix</keyword>